<keyword evidence="1" id="KW-1133">Transmembrane helix</keyword>
<keyword evidence="4" id="KW-1185">Reference proteome</keyword>
<feature type="transmembrane region" description="Helical" evidence="1">
    <location>
        <begin position="148"/>
        <end position="172"/>
    </location>
</feature>
<evidence type="ECO:0000259" key="2">
    <source>
        <dbReference type="Pfam" id="PF04892"/>
    </source>
</evidence>
<feature type="domain" description="VanZ-like" evidence="2">
    <location>
        <begin position="78"/>
        <end position="167"/>
    </location>
</feature>
<dbReference type="EMBL" id="FQTU01000001">
    <property type="protein sequence ID" value="SHE29036.1"/>
    <property type="molecule type" value="Genomic_DNA"/>
</dbReference>
<feature type="transmembrane region" description="Helical" evidence="1">
    <location>
        <begin position="92"/>
        <end position="113"/>
    </location>
</feature>
<keyword evidence="1" id="KW-0812">Transmembrane</keyword>
<keyword evidence="1" id="KW-0472">Membrane</keyword>
<reference evidence="3 4" key="1">
    <citation type="submission" date="2016-11" db="EMBL/GenBank/DDBJ databases">
        <authorList>
            <person name="Jaros S."/>
            <person name="Januszkiewicz K."/>
            <person name="Wedrychowicz H."/>
        </authorList>
    </citation>
    <scope>NUCLEOTIDE SEQUENCE [LARGE SCALE GENOMIC DNA]</scope>
    <source>
        <strain evidence="3 4">DSM 14828</strain>
    </source>
</reference>
<dbReference type="STRING" id="1120975.SAMN02746064_00176"/>
<proteinExistence type="predicted"/>
<accession>A0A1M4S9Z6</accession>
<dbReference type="RefSeq" id="WP_073269176.1">
    <property type="nucleotide sequence ID" value="NZ_FQTU01000001.1"/>
</dbReference>
<dbReference type="InterPro" id="IPR006976">
    <property type="entry name" value="VanZ-like"/>
</dbReference>
<gene>
    <name evidence="3" type="ORF">SAMN02746064_00176</name>
</gene>
<feature type="transmembrane region" description="Helical" evidence="1">
    <location>
        <begin position="119"/>
        <end position="136"/>
    </location>
</feature>
<dbReference type="Pfam" id="PF04892">
    <property type="entry name" value="VanZ"/>
    <property type="match status" value="1"/>
</dbReference>
<dbReference type="AlphaFoldDB" id="A0A1M4S9Z6"/>
<sequence length="181" mass="20516">MKKKYAFLIVFLTGGTIFFLSSIPGLRVLPVLKHIYELMRRADSVFAKAAEFIAYHIPESSGYFNPVRSAGYDFYSYARSNPAIIEFLLRKAAHITVFFFLTLGVFLLVSQFLKSASTRTISTLMISLSLAFLDEYRQSFVPGRTGSLLDVMVDSIGILLAMFFIIFALIYAKWVNQKPYS</sequence>
<dbReference type="NCBIfam" id="NF037970">
    <property type="entry name" value="vanZ_1"/>
    <property type="match status" value="1"/>
</dbReference>
<evidence type="ECO:0000256" key="1">
    <source>
        <dbReference type="SAM" id="Phobius"/>
    </source>
</evidence>
<organism evidence="3 4">
    <name type="scientific">Alkalibacter saccharofermentans DSM 14828</name>
    <dbReference type="NCBI Taxonomy" id="1120975"/>
    <lineage>
        <taxon>Bacteria</taxon>
        <taxon>Bacillati</taxon>
        <taxon>Bacillota</taxon>
        <taxon>Clostridia</taxon>
        <taxon>Eubacteriales</taxon>
        <taxon>Eubacteriaceae</taxon>
        <taxon>Alkalibacter</taxon>
    </lineage>
</organism>
<protein>
    <submittedName>
        <fullName evidence="3">VanZ like family protein</fullName>
    </submittedName>
</protein>
<name>A0A1M4S9Z6_9FIRM</name>
<evidence type="ECO:0000313" key="4">
    <source>
        <dbReference type="Proteomes" id="UP000184251"/>
    </source>
</evidence>
<feature type="transmembrane region" description="Helical" evidence="1">
    <location>
        <begin position="6"/>
        <end position="32"/>
    </location>
</feature>
<dbReference type="OrthoDB" id="291892at2"/>
<dbReference type="Proteomes" id="UP000184251">
    <property type="component" value="Unassembled WGS sequence"/>
</dbReference>
<evidence type="ECO:0000313" key="3">
    <source>
        <dbReference type="EMBL" id="SHE29036.1"/>
    </source>
</evidence>